<dbReference type="EMBL" id="AOFT01000022">
    <property type="protein sequence ID" value="EMR05082.1"/>
    <property type="molecule type" value="Genomic_DNA"/>
</dbReference>
<name>M7NCU1_9BACL</name>
<dbReference type="Proteomes" id="UP000011919">
    <property type="component" value="Unassembled WGS sequence"/>
</dbReference>
<sequence length="61" mass="6984">MPLGGQLDIRVGFVILEHDIVLRVMLFDQIQLKDERLDVGGRDKVFKVLDFAHEPLRLGIV</sequence>
<gene>
    <name evidence="1" type="ORF">C772_02927</name>
</gene>
<accession>M7NCU1</accession>
<dbReference type="AlphaFoldDB" id="M7NCU1"/>
<evidence type="ECO:0000313" key="1">
    <source>
        <dbReference type="EMBL" id="EMR05082.1"/>
    </source>
</evidence>
<reference evidence="1 2" key="1">
    <citation type="journal article" date="2013" name="Genome Announc.">
        <title>Draft Genome Sequence of Bhargavaea cecembensis Strain DSE10T, Isolated from a Deep-Sea Sediment Sample Collected at a Depth of 5,904 m from the Chagos-Laccadive Ridge System in the Indian Ocean.</title>
        <authorList>
            <person name="Shivaji S."/>
            <person name="Ara S."/>
            <person name="Begum Z."/>
            <person name="Ruth M."/>
            <person name="Singh A."/>
            <person name="Kumar Pinnaka A."/>
        </authorList>
    </citation>
    <scope>NUCLEOTIDE SEQUENCE [LARGE SCALE GENOMIC DNA]</scope>
    <source>
        <strain evidence="1 2">DSE10</strain>
    </source>
</reference>
<protein>
    <submittedName>
        <fullName evidence="1">Uncharacterized protein</fullName>
    </submittedName>
</protein>
<evidence type="ECO:0000313" key="2">
    <source>
        <dbReference type="Proteomes" id="UP000011919"/>
    </source>
</evidence>
<organism evidence="1 2">
    <name type="scientific">Bhargavaea cecembensis DSE10</name>
    <dbReference type="NCBI Taxonomy" id="1235279"/>
    <lineage>
        <taxon>Bacteria</taxon>
        <taxon>Bacillati</taxon>
        <taxon>Bacillota</taxon>
        <taxon>Bacilli</taxon>
        <taxon>Bacillales</taxon>
        <taxon>Caryophanaceae</taxon>
        <taxon>Bhargavaea</taxon>
    </lineage>
</organism>
<comment type="caution">
    <text evidence="1">The sequence shown here is derived from an EMBL/GenBank/DDBJ whole genome shotgun (WGS) entry which is preliminary data.</text>
</comment>
<keyword evidence="2" id="KW-1185">Reference proteome</keyword>
<proteinExistence type="predicted"/>